<dbReference type="EMBL" id="CAVLEF010000146">
    <property type="protein sequence ID" value="CAK1552501.1"/>
    <property type="molecule type" value="Genomic_DNA"/>
</dbReference>
<dbReference type="PANTHER" id="PTHR48029">
    <property type="entry name" value="NUCLEOLAR PROTEIN 8"/>
    <property type="match status" value="1"/>
</dbReference>
<accession>A0AAV1JSL2</accession>
<dbReference type="InterPro" id="IPR035979">
    <property type="entry name" value="RBD_domain_sf"/>
</dbReference>
<dbReference type="SMART" id="SM00360">
    <property type="entry name" value="RRM"/>
    <property type="match status" value="1"/>
</dbReference>
<dbReference type="InterPro" id="IPR000504">
    <property type="entry name" value="RRM_dom"/>
</dbReference>
<dbReference type="GO" id="GO:0003723">
    <property type="term" value="F:RNA binding"/>
    <property type="evidence" value="ECO:0007669"/>
    <property type="project" value="UniProtKB-UniRule"/>
</dbReference>
<evidence type="ECO:0000313" key="5">
    <source>
        <dbReference type="EMBL" id="CAK1552501.1"/>
    </source>
</evidence>
<feature type="compositionally biased region" description="Basic and acidic residues" evidence="3">
    <location>
        <begin position="438"/>
        <end position="453"/>
    </location>
</feature>
<dbReference type="PANTHER" id="PTHR48029:SF1">
    <property type="entry name" value="NUCLEOLAR PROTEIN 8"/>
    <property type="match status" value="1"/>
</dbReference>
<evidence type="ECO:0000256" key="3">
    <source>
        <dbReference type="SAM" id="MobiDB-lite"/>
    </source>
</evidence>
<feature type="compositionally biased region" description="Basic and acidic residues" evidence="3">
    <location>
        <begin position="370"/>
        <end position="381"/>
    </location>
</feature>
<gene>
    <name evidence="5" type="ORF">LNINA_LOCUS11542</name>
</gene>
<evidence type="ECO:0000256" key="2">
    <source>
        <dbReference type="PROSITE-ProRule" id="PRU00176"/>
    </source>
</evidence>
<dbReference type="AlphaFoldDB" id="A0AAV1JSL2"/>
<dbReference type="Gene3D" id="3.30.70.330">
    <property type="match status" value="1"/>
</dbReference>
<dbReference type="Proteomes" id="UP001497472">
    <property type="component" value="Unassembled WGS sequence"/>
</dbReference>
<feature type="region of interest" description="Disordered" evidence="3">
    <location>
        <begin position="356"/>
        <end position="381"/>
    </location>
</feature>
<evidence type="ECO:0000259" key="4">
    <source>
        <dbReference type="PROSITE" id="PS50102"/>
    </source>
</evidence>
<feature type="domain" description="RRM" evidence="4">
    <location>
        <begin position="5"/>
        <end position="85"/>
    </location>
</feature>
<protein>
    <recommendedName>
        <fullName evidence="4">RRM domain-containing protein</fullName>
    </recommendedName>
</protein>
<keyword evidence="6" id="KW-1185">Reference proteome</keyword>
<name>A0AAV1JSL2_9NEOP</name>
<evidence type="ECO:0000313" key="6">
    <source>
        <dbReference type="Proteomes" id="UP001497472"/>
    </source>
</evidence>
<dbReference type="PROSITE" id="PS50102">
    <property type="entry name" value="RRM"/>
    <property type="match status" value="1"/>
</dbReference>
<dbReference type="SUPFAM" id="SSF54928">
    <property type="entry name" value="RNA-binding domain, RBD"/>
    <property type="match status" value="1"/>
</dbReference>
<reference evidence="5 6" key="1">
    <citation type="submission" date="2023-11" db="EMBL/GenBank/DDBJ databases">
        <authorList>
            <person name="Okamura Y."/>
        </authorList>
    </citation>
    <scope>NUCLEOTIDE SEQUENCE [LARGE SCALE GENOMIC DNA]</scope>
</reference>
<dbReference type="Pfam" id="PF00076">
    <property type="entry name" value="RRM_1"/>
    <property type="match status" value="1"/>
</dbReference>
<organism evidence="5 6">
    <name type="scientific">Leptosia nina</name>
    <dbReference type="NCBI Taxonomy" id="320188"/>
    <lineage>
        <taxon>Eukaryota</taxon>
        <taxon>Metazoa</taxon>
        <taxon>Ecdysozoa</taxon>
        <taxon>Arthropoda</taxon>
        <taxon>Hexapoda</taxon>
        <taxon>Insecta</taxon>
        <taxon>Pterygota</taxon>
        <taxon>Neoptera</taxon>
        <taxon>Endopterygota</taxon>
        <taxon>Lepidoptera</taxon>
        <taxon>Glossata</taxon>
        <taxon>Ditrysia</taxon>
        <taxon>Papilionoidea</taxon>
        <taxon>Pieridae</taxon>
        <taxon>Pierinae</taxon>
        <taxon>Leptosia</taxon>
    </lineage>
</organism>
<keyword evidence="1 2" id="KW-0694">RNA-binding</keyword>
<dbReference type="InterPro" id="IPR012677">
    <property type="entry name" value="Nucleotide-bd_a/b_plait_sf"/>
</dbReference>
<evidence type="ECO:0000256" key="1">
    <source>
        <dbReference type="ARBA" id="ARBA00022884"/>
    </source>
</evidence>
<proteinExistence type="predicted"/>
<sequence length="559" mass="65381">MALNTRLFVGNLPEITCDADLKTVFSSYGEVVNVDIKTKSGAESENKKFAFVTLSSSNYNIESCIQHFSNEDFHGSRLYVTRARESFLERLQREREQAQTNNTTKVHQNEFTARRNNFEQPVNNKRKFLDDDNLDNDKYCKNKITKHKPGEEIPNGYHTSKCDKVVPLSVDKKQESEKKRLESMKKKRQEFKEKKMIIKTGLTGIDKVSNKKIIFSDDDDVSNVNKTTNRKELFDGGDSDEEINFEIKEQFEGKKGQKVLDLQSRYKSDKRFILDERFAEQSDNEEDNNMKGELSEDVELNQTDEKSKQLNILQDLLGVPIKVKSHEQPNKVKTKLGMLRFDPLQPEHAKFFAPVEPKQENISKSKKKKKEYEMKESEPTPIEVEKVEVSKEQFYEVSDVLKETLTQPTEFSLRSLFSKNVTHNEEESQEQETQSVTIEKKDKKVKNPLDPGEKNPFVYDSSESEDEEEYKNIAPEVTEKSEVKAVWRENLFFSQFDSRLKDGLEFFNTANDSEIKKERRELKSVMKKRLYNKERKNKMFQKKIGGRKKTMKKNYRKKS</sequence>
<comment type="caution">
    <text evidence="5">The sequence shown here is derived from an EMBL/GenBank/DDBJ whole genome shotgun (WGS) entry which is preliminary data.</text>
</comment>
<feature type="region of interest" description="Disordered" evidence="3">
    <location>
        <begin position="421"/>
        <end position="470"/>
    </location>
</feature>